<dbReference type="InterPro" id="IPR029033">
    <property type="entry name" value="His_PPase_superfam"/>
</dbReference>
<keyword evidence="1" id="KW-0378">Hydrolase</keyword>
<accession>A0A0A0BDM7</accession>
<comment type="caution">
    <text evidence="3">The sequence shown here is derived from an EMBL/GenBank/DDBJ whole genome shotgun (WGS) entry which is preliminary data.</text>
</comment>
<dbReference type="InterPro" id="IPR013078">
    <property type="entry name" value="His_Pase_superF_clade-1"/>
</dbReference>
<dbReference type="SMART" id="SM00855">
    <property type="entry name" value="PGAM"/>
    <property type="match status" value="1"/>
</dbReference>
<sequence>MTAIPKKIMLLRHAKAEPEAARGDHERALTVSGRQDAENLGQHLRDVKLIPQSIYCSSASRAMQTANIICEQLLIDPSQITTRETLYLANTDLFLSLLRGLNNRIRCVMIVGHNPTLETVVASLRNDLASDPTKDIHLSPASLVVLEFDGDWGSLNRHSCFTKQVIHGKQL</sequence>
<dbReference type="STRING" id="392484.LP43_2290"/>
<evidence type="ECO:0000256" key="1">
    <source>
        <dbReference type="ARBA" id="ARBA00022801"/>
    </source>
</evidence>
<evidence type="ECO:0000313" key="4">
    <source>
        <dbReference type="Proteomes" id="UP000029999"/>
    </source>
</evidence>
<dbReference type="Proteomes" id="UP000029999">
    <property type="component" value="Unassembled WGS sequence"/>
</dbReference>
<organism evidence="3 4">
    <name type="scientific">Methylophaga thiooxydans</name>
    <dbReference type="NCBI Taxonomy" id="392484"/>
    <lineage>
        <taxon>Bacteria</taxon>
        <taxon>Pseudomonadati</taxon>
        <taxon>Pseudomonadota</taxon>
        <taxon>Gammaproteobacteria</taxon>
        <taxon>Thiotrichales</taxon>
        <taxon>Piscirickettsiaceae</taxon>
        <taxon>Methylophaga</taxon>
    </lineage>
</organism>
<dbReference type="EMBL" id="JRQD01000006">
    <property type="protein sequence ID" value="KGM05975.1"/>
    <property type="molecule type" value="Genomic_DNA"/>
</dbReference>
<evidence type="ECO:0000313" key="3">
    <source>
        <dbReference type="EMBL" id="KGM05975.1"/>
    </source>
</evidence>
<dbReference type="SUPFAM" id="SSF53254">
    <property type="entry name" value="Phosphoglycerate mutase-like"/>
    <property type="match status" value="1"/>
</dbReference>
<feature type="binding site" evidence="2">
    <location>
        <position position="61"/>
    </location>
    <ligand>
        <name>substrate</name>
    </ligand>
</feature>
<name>A0A0A0BDM7_9GAMM</name>
<dbReference type="AlphaFoldDB" id="A0A0A0BDM7"/>
<dbReference type="CDD" id="cd07040">
    <property type="entry name" value="HP"/>
    <property type="match status" value="1"/>
</dbReference>
<dbReference type="RefSeq" id="WP_281085233.1">
    <property type="nucleotide sequence ID" value="NZ_JRQD01000006.1"/>
</dbReference>
<dbReference type="Gene3D" id="3.40.50.1240">
    <property type="entry name" value="Phosphoglycerate mutase-like"/>
    <property type="match status" value="1"/>
</dbReference>
<dbReference type="Pfam" id="PF00300">
    <property type="entry name" value="His_Phos_1"/>
    <property type="match status" value="1"/>
</dbReference>
<evidence type="ECO:0000256" key="2">
    <source>
        <dbReference type="PIRSR" id="PIRSR613078-2"/>
    </source>
</evidence>
<protein>
    <submittedName>
        <fullName evidence="3">Phosphohistidine phosphatase SixA</fullName>
    </submittedName>
</protein>
<dbReference type="GO" id="GO:0016787">
    <property type="term" value="F:hydrolase activity"/>
    <property type="evidence" value="ECO:0007669"/>
    <property type="project" value="UniProtKB-KW"/>
</dbReference>
<reference evidence="3 4" key="1">
    <citation type="submission" date="2014-09" db="EMBL/GenBank/DDBJ databases">
        <authorList>
            <person name="Grob C."/>
            <person name="Taubert M."/>
            <person name="Howat A.M."/>
            <person name="Burns O.J."/>
            <person name="Dixon J.L."/>
            <person name="Chen Y."/>
            <person name="Murrell J.C."/>
        </authorList>
    </citation>
    <scope>NUCLEOTIDE SEQUENCE [LARGE SCALE GENOMIC DNA]</scope>
    <source>
        <strain evidence="3">L4</strain>
    </source>
</reference>
<proteinExistence type="predicted"/>
<gene>
    <name evidence="3" type="ORF">LP43_2290</name>
</gene>
<dbReference type="PANTHER" id="PTHR20935">
    <property type="entry name" value="PHOSPHOGLYCERATE MUTASE-RELATED"/>
    <property type="match status" value="1"/>
</dbReference>
<dbReference type="InterPro" id="IPR051021">
    <property type="entry name" value="Mito_Ser/Thr_phosphatase"/>
</dbReference>